<keyword evidence="3" id="KW-1185">Reference proteome</keyword>
<dbReference type="Proteomes" id="UP000283269">
    <property type="component" value="Unassembled WGS sequence"/>
</dbReference>
<gene>
    <name evidence="2" type="ORF">CVT25_002604</name>
</gene>
<dbReference type="AlphaFoldDB" id="A0A409XWG7"/>
<evidence type="ECO:0000313" key="2">
    <source>
        <dbReference type="EMBL" id="PPQ95081.1"/>
    </source>
</evidence>
<feature type="region of interest" description="Disordered" evidence="1">
    <location>
        <begin position="1"/>
        <end position="31"/>
    </location>
</feature>
<evidence type="ECO:0000256" key="1">
    <source>
        <dbReference type="SAM" id="MobiDB-lite"/>
    </source>
</evidence>
<protein>
    <submittedName>
        <fullName evidence="2">Uncharacterized protein</fullName>
    </submittedName>
</protein>
<organism evidence="2 3">
    <name type="scientific">Psilocybe cyanescens</name>
    <dbReference type="NCBI Taxonomy" id="93625"/>
    <lineage>
        <taxon>Eukaryota</taxon>
        <taxon>Fungi</taxon>
        <taxon>Dikarya</taxon>
        <taxon>Basidiomycota</taxon>
        <taxon>Agaricomycotina</taxon>
        <taxon>Agaricomycetes</taxon>
        <taxon>Agaricomycetidae</taxon>
        <taxon>Agaricales</taxon>
        <taxon>Agaricineae</taxon>
        <taxon>Strophariaceae</taxon>
        <taxon>Psilocybe</taxon>
    </lineage>
</organism>
<sequence length="84" mass="9452">MDDAPKGSLGANRQSAQHDRRHTYSPPPEDFSEAVKKTFRSFSLPQQSLAIDLALLTERNGGTRTAPIHSYMFTILIISALRHW</sequence>
<reference evidence="2 3" key="1">
    <citation type="journal article" date="2018" name="Evol. Lett.">
        <title>Horizontal gene cluster transfer increased hallucinogenic mushroom diversity.</title>
        <authorList>
            <person name="Reynolds H.T."/>
            <person name="Vijayakumar V."/>
            <person name="Gluck-Thaler E."/>
            <person name="Korotkin H.B."/>
            <person name="Matheny P.B."/>
            <person name="Slot J.C."/>
        </authorList>
    </citation>
    <scope>NUCLEOTIDE SEQUENCE [LARGE SCALE GENOMIC DNA]</scope>
    <source>
        <strain evidence="2 3">2631</strain>
    </source>
</reference>
<evidence type="ECO:0000313" key="3">
    <source>
        <dbReference type="Proteomes" id="UP000283269"/>
    </source>
</evidence>
<dbReference type="InParanoid" id="A0A409XWG7"/>
<name>A0A409XWG7_PSICY</name>
<accession>A0A409XWG7</accession>
<proteinExistence type="predicted"/>
<dbReference type="EMBL" id="NHYD01000119">
    <property type="protein sequence ID" value="PPQ95081.1"/>
    <property type="molecule type" value="Genomic_DNA"/>
</dbReference>
<comment type="caution">
    <text evidence="2">The sequence shown here is derived from an EMBL/GenBank/DDBJ whole genome shotgun (WGS) entry which is preliminary data.</text>
</comment>